<dbReference type="Proteomes" id="UP000235672">
    <property type="component" value="Unassembled WGS sequence"/>
</dbReference>
<dbReference type="PANTHER" id="PTHR46082:SF11">
    <property type="entry name" value="AAA+ ATPASE DOMAIN-CONTAINING PROTEIN-RELATED"/>
    <property type="match status" value="1"/>
</dbReference>
<gene>
    <name evidence="1" type="ORF">NA56DRAFT_224367</name>
</gene>
<dbReference type="EMBL" id="KZ613466">
    <property type="protein sequence ID" value="PMD27046.1"/>
    <property type="molecule type" value="Genomic_DNA"/>
</dbReference>
<protein>
    <recommendedName>
        <fullName evidence="3">TPR-like protein</fullName>
    </recommendedName>
</protein>
<dbReference type="SUPFAM" id="SSF48452">
    <property type="entry name" value="TPR-like"/>
    <property type="match status" value="3"/>
</dbReference>
<evidence type="ECO:0000313" key="1">
    <source>
        <dbReference type="EMBL" id="PMD27046.1"/>
    </source>
</evidence>
<sequence length="719" mass="80904">MECIKSRALDSTYTKSRYRSLFDQGFIHWEDLPRRYQEDRVVLIAESTLRREISSMEKVLGPNHAAVFQLKAALTSILKENHKLSEAEALQKEIFDGLQTVFGDDHGDSIAAMEALRGIYLKQDRLNQAYDLGEKILTLRLSEQGPHHPSSWVARGNLAETDRLLGKLRKAELEQQLVVEFFELNFGDSHVQTLSAKSMLAATLRDQGRTQESLTLQKSISALKKSTFGSHSTEYLSSLGELAMAYDNAGQWSTAEKRFLEALTELQANAGQDATLTIFWERHLSRAYAKNGDYEMAKKFQLMVIDRLEANKGKNHFDTLTRMLDLAEYYVLKKKSTRALKTVCTVLSRQISALLASVSVPAQIAIEKSISHMTMEDGKLEEQIPPPLSFKDFNNKVENSVALDALAIYNNSAVILVKLGHPEKSWPFIIEVLDGYTAIYGPDDESTLEISRNMAAILHKMGETEAAKTILQSMRKRQSSMHGTESVKFLPITEALAAMMDDQNRPDASIPLHEEALQMNLKFLGPVHPNTLQRIHSLSLAYLKKEDWPKIESLNYDLFFSDENRGPDLDPEIVLLSGSLLNKAYEGQNEWPKSVRVIKQMIQKAEEAYGQTSTRALLFRARLATVLVRMHEMEQSISISTDIMQELSTTRGHSNHTVVLDTLSCLAIDYFDHGRPEACEKLLMKVIEDASETLGAEHRITQVSQGNLEGVRRAVARGS</sequence>
<dbReference type="Pfam" id="PF13424">
    <property type="entry name" value="TPR_12"/>
    <property type="match status" value="1"/>
</dbReference>
<name>A0A2J6QLE6_9HELO</name>
<accession>A0A2J6QLE6</accession>
<dbReference type="AlphaFoldDB" id="A0A2J6QLE6"/>
<dbReference type="InterPro" id="IPR053137">
    <property type="entry name" value="NLR-like"/>
</dbReference>
<evidence type="ECO:0000313" key="2">
    <source>
        <dbReference type="Proteomes" id="UP000235672"/>
    </source>
</evidence>
<reference evidence="1 2" key="1">
    <citation type="submission" date="2016-05" db="EMBL/GenBank/DDBJ databases">
        <title>A degradative enzymes factory behind the ericoid mycorrhizal symbiosis.</title>
        <authorList>
            <consortium name="DOE Joint Genome Institute"/>
            <person name="Martino E."/>
            <person name="Morin E."/>
            <person name="Grelet G."/>
            <person name="Kuo A."/>
            <person name="Kohler A."/>
            <person name="Daghino S."/>
            <person name="Barry K."/>
            <person name="Choi C."/>
            <person name="Cichocki N."/>
            <person name="Clum A."/>
            <person name="Copeland A."/>
            <person name="Hainaut M."/>
            <person name="Haridas S."/>
            <person name="Labutti K."/>
            <person name="Lindquist E."/>
            <person name="Lipzen A."/>
            <person name="Khouja H.-R."/>
            <person name="Murat C."/>
            <person name="Ohm R."/>
            <person name="Olson A."/>
            <person name="Spatafora J."/>
            <person name="Veneault-Fourrey C."/>
            <person name="Henrissat B."/>
            <person name="Grigoriev I."/>
            <person name="Martin F."/>
            <person name="Perotto S."/>
        </authorList>
    </citation>
    <scope>NUCLEOTIDE SEQUENCE [LARGE SCALE GENOMIC DNA]</scope>
    <source>
        <strain evidence="1 2">UAMH 7357</strain>
    </source>
</reference>
<proteinExistence type="predicted"/>
<dbReference type="PANTHER" id="PTHR46082">
    <property type="entry name" value="ATP/GTP-BINDING PROTEIN-RELATED"/>
    <property type="match status" value="1"/>
</dbReference>
<dbReference type="Gene3D" id="1.25.40.10">
    <property type="entry name" value="Tetratricopeptide repeat domain"/>
    <property type="match status" value="4"/>
</dbReference>
<organism evidence="1 2">
    <name type="scientific">Hyaloscypha hepaticicola</name>
    <dbReference type="NCBI Taxonomy" id="2082293"/>
    <lineage>
        <taxon>Eukaryota</taxon>
        <taxon>Fungi</taxon>
        <taxon>Dikarya</taxon>
        <taxon>Ascomycota</taxon>
        <taxon>Pezizomycotina</taxon>
        <taxon>Leotiomycetes</taxon>
        <taxon>Helotiales</taxon>
        <taxon>Hyaloscyphaceae</taxon>
        <taxon>Hyaloscypha</taxon>
    </lineage>
</organism>
<keyword evidence="2" id="KW-1185">Reference proteome</keyword>
<dbReference type="Pfam" id="PF13374">
    <property type="entry name" value="TPR_10"/>
    <property type="match status" value="2"/>
</dbReference>
<dbReference type="InterPro" id="IPR011990">
    <property type="entry name" value="TPR-like_helical_dom_sf"/>
</dbReference>
<evidence type="ECO:0008006" key="3">
    <source>
        <dbReference type="Google" id="ProtNLM"/>
    </source>
</evidence>
<dbReference type="STRING" id="1745343.A0A2J6QLE6"/>